<dbReference type="KEGG" id="vg:18263505"/>
<sequence>MVVHILLIIILIIFLIYINVNLIYNYPVNINYNIRDIYEINIGDPVNNILIYKLDSYVNKYIELIDTDNEKNIFIDLNDYKHNTLSLINAFKRVYIIILSYNSEISIYYMDDDIKNIINIIYPKLKILYNKFNYDENNKDIWTINIPLILIDIFVFKDDDVLYLYNTYIHLTHDVFEKYTSIDIKLFLNCYCRLMFEKFVGIQNKLIYIKCKQILYNNSFIYPENNCIEYLNIYVKLIYHNNNKIIDDNYIINPLLFKSINNIYSNCITNNLLLIPQFRIDLKNDYNNVKCLVSIANIIFDNSYTMSILFDINTYNEIINFAKVIKYYITYIDEKYFEYIILNSDIDFITRDTSFHLKKRNDFSISKIKPALCISNHNTIIYNDLNITCSFSSIDYSLYIINNIYAYTYQYWEYRTDNTIIPGNILYNNKIDNSDKSIIYKFNTTLALLRIRNIDPILREATYIDNRSISILMTIFTPISSLKKIIDTRLCSKDSDIRINNVPISKNKKKYYGSIINVYDDIFNNITYKIYPVSKLVVYKERINETYYLNIYIIIEDDYIKYNINNYPKKYIIEIFFNKIFNNKIEINTFDTYGIKFIRNDDSIEYI</sequence>
<evidence type="ECO:0000313" key="2">
    <source>
        <dbReference type="EMBL" id="BAO49436.1"/>
    </source>
</evidence>
<keyword evidence="3" id="KW-1185">Reference proteome</keyword>
<name>W6JLD1_9POXV</name>
<feature type="transmembrane region" description="Helical" evidence="1">
    <location>
        <begin position="5"/>
        <end position="24"/>
    </location>
</feature>
<keyword evidence="1" id="KW-1133">Transmembrane helix</keyword>
<keyword evidence="2" id="KW-0251">Elongation factor</keyword>
<reference evidence="2 3" key="1">
    <citation type="journal article" date="2014" name="Virology">
        <title>The complete genome sequence of the Alphaentomopoxvirus Anomala cuprea entomopoxvirus, including its terminal hairpin loop sequences, suggests a potentially unique mode of apoptosis inhibition and mode of DNA replication.</title>
        <authorList>
            <person name="Mitsuhashi W."/>
            <person name="Miyamoto K."/>
            <person name="Wada S."/>
        </authorList>
    </citation>
    <scope>NUCLEOTIDE SEQUENCE [LARGE SCALE GENOMIC DNA]</scope>
    <source>
        <strain evidence="2">CV6M</strain>
    </source>
</reference>
<dbReference type="RefSeq" id="YP_009001549.1">
    <property type="nucleotide sequence ID" value="NC_023426.1"/>
</dbReference>
<organism evidence="2 3">
    <name type="scientific">Alphaentomopoxvirus acuprea</name>
    <dbReference type="NCBI Taxonomy" id="62099"/>
    <lineage>
        <taxon>Viruses</taxon>
        <taxon>Varidnaviria</taxon>
        <taxon>Bamfordvirae</taxon>
        <taxon>Nucleocytoviricota</taxon>
        <taxon>Pokkesviricetes</taxon>
        <taxon>Chitovirales</taxon>
        <taxon>Poxviridae</taxon>
        <taxon>Entomopoxvirinae</taxon>
        <taxon>Alphaentomopoxvirus</taxon>
    </lineage>
</organism>
<evidence type="ECO:0000256" key="1">
    <source>
        <dbReference type="SAM" id="Phobius"/>
    </source>
</evidence>
<dbReference type="GeneID" id="18263505"/>
<keyword evidence="2" id="KW-0648">Protein biosynthesis</keyword>
<accession>W6JLD1</accession>
<dbReference type="Proteomes" id="UP000174145">
    <property type="component" value="Segment"/>
</dbReference>
<dbReference type="EMBL" id="AP013055">
    <property type="protein sequence ID" value="BAO49436.1"/>
    <property type="molecule type" value="Genomic_DNA"/>
</dbReference>
<protein>
    <submittedName>
        <fullName evidence="2">Translation elongation factor eEF-3 like</fullName>
    </submittedName>
</protein>
<evidence type="ECO:0000313" key="3">
    <source>
        <dbReference type="Proteomes" id="UP000174145"/>
    </source>
</evidence>
<keyword evidence="1" id="KW-0812">Transmembrane</keyword>
<proteinExistence type="predicted"/>
<keyword evidence="1" id="KW-0472">Membrane</keyword>